<dbReference type="PRINTS" id="PR00598">
    <property type="entry name" value="HTHMARR"/>
</dbReference>
<evidence type="ECO:0000313" key="3">
    <source>
        <dbReference type="Proteomes" id="UP001169006"/>
    </source>
</evidence>
<dbReference type="RefSeq" id="WP_302078220.1">
    <property type="nucleotide sequence ID" value="NZ_JAUKWQ010000006.1"/>
</dbReference>
<evidence type="ECO:0000313" key="2">
    <source>
        <dbReference type="EMBL" id="MDO1583996.1"/>
    </source>
</evidence>
<feature type="domain" description="HTH marR-type" evidence="1">
    <location>
        <begin position="7"/>
        <end position="141"/>
    </location>
</feature>
<dbReference type="SUPFAM" id="SSF46785">
    <property type="entry name" value="Winged helix' DNA-binding domain"/>
    <property type="match status" value="1"/>
</dbReference>
<dbReference type="PROSITE" id="PS50995">
    <property type="entry name" value="HTH_MARR_2"/>
    <property type="match status" value="1"/>
</dbReference>
<dbReference type="PANTHER" id="PTHR33164">
    <property type="entry name" value="TRANSCRIPTIONAL REGULATOR, MARR FAMILY"/>
    <property type="match status" value="1"/>
</dbReference>
<sequence length="154" mass="16966">MTETSDIEILGFLLTDSARHLRAAFERRISEAGLGITPAEARTLLNVHALKDCRQLDIAARMGIEPMTVCTFLDKLQAQGLIERHPDPVDRRAKRVRLTNSSMPMIEAIRTELRALLAQATKGLGDEDAEALCRLLAHVIRNLQADDPASEAAV</sequence>
<reference evidence="2" key="1">
    <citation type="journal article" date="2015" name="Int. J. Syst. Evol. Microbiol.">
        <title>Rhizobium oryzicola sp. nov., potential plant-growth-promoting endophytic bacteria isolated from rice roots.</title>
        <authorList>
            <person name="Zhang X.X."/>
            <person name="Gao J.S."/>
            <person name="Cao Y.H."/>
            <person name="Sheirdil R.A."/>
            <person name="Wang X.C."/>
            <person name="Zhang L."/>
        </authorList>
    </citation>
    <scope>NUCLEOTIDE SEQUENCE</scope>
    <source>
        <strain evidence="2">05753</strain>
    </source>
</reference>
<comment type="caution">
    <text evidence="2">The sequence shown here is derived from an EMBL/GenBank/DDBJ whole genome shotgun (WGS) entry which is preliminary data.</text>
</comment>
<dbReference type="Gene3D" id="1.10.10.10">
    <property type="entry name" value="Winged helix-like DNA-binding domain superfamily/Winged helix DNA-binding domain"/>
    <property type="match status" value="1"/>
</dbReference>
<dbReference type="InterPro" id="IPR036390">
    <property type="entry name" value="WH_DNA-bd_sf"/>
</dbReference>
<dbReference type="Pfam" id="PF01047">
    <property type="entry name" value="MarR"/>
    <property type="match status" value="1"/>
</dbReference>
<reference evidence="2" key="2">
    <citation type="submission" date="2023-07" db="EMBL/GenBank/DDBJ databases">
        <authorList>
            <person name="Sun H."/>
        </authorList>
    </citation>
    <scope>NUCLEOTIDE SEQUENCE</scope>
    <source>
        <strain evidence="2">05753</strain>
    </source>
</reference>
<dbReference type="InterPro" id="IPR000835">
    <property type="entry name" value="HTH_MarR-typ"/>
</dbReference>
<keyword evidence="3" id="KW-1185">Reference proteome</keyword>
<name>A0ABT8T056_9HYPH</name>
<accession>A0ABT8T056</accession>
<evidence type="ECO:0000259" key="1">
    <source>
        <dbReference type="PROSITE" id="PS50995"/>
    </source>
</evidence>
<dbReference type="Proteomes" id="UP001169006">
    <property type="component" value="Unassembled WGS sequence"/>
</dbReference>
<dbReference type="PANTHER" id="PTHR33164:SF43">
    <property type="entry name" value="HTH-TYPE TRANSCRIPTIONAL REPRESSOR YETL"/>
    <property type="match status" value="1"/>
</dbReference>
<dbReference type="InterPro" id="IPR039422">
    <property type="entry name" value="MarR/SlyA-like"/>
</dbReference>
<proteinExistence type="predicted"/>
<dbReference type="EMBL" id="JAUKWQ010000006">
    <property type="protein sequence ID" value="MDO1583996.1"/>
    <property type="molecule type" value="Genomic_DNA"/>
</dbReference>
<dbReference type="InterPro" id="IPR036388">
    <property type="entry name" value="WH-like_DNA-bd_sf"/>
</dbReference>
<protein>
    <submittedName>
        <fullName evidence="2">MarR family winged helix-turn-helix transcriptional regulator</fullName>
    </submittedName>
</protein>
<gene>
    <name evidence="2" type="ORF">Q2T52_18080</name>
</gene>
<dbReference type="SMART" id="SM00347">
    <property type="entry name" value="HTH_MARR"/>
    <property type="match status" value="1"/>
</dbReference>
<organism evidence="2 3">
    <name type="scientific">Rhizobium oryzicola</name>
    <dbReference type="NCBI Taxonomy" id="1232668"/>
    <lineage>
        <taxon>Bacteria</taxon>
        <taxon>Pseudomonadati</taxon>
        <taxon>Pseudomonadota</taxon>
        <taxon>Alphaproteobacteria</taxon>
        <taxon>Hyphomicrobiales</taxon>
        <taxon>Rhizobiaceae</taxon>
        <taxon>Rhizobium/Agrobacterium group</taxon>
        <taxon>Rhizobium</taxon>
    </lineage>
</organism>